<name>A0A839Z1F4_9HYPH</name>
<dbReference type="EMBL" id="JACICD010000001">
    <property type="protein sequence ID" value="MBB3769502.1"/>
    <property type="molecule type" value="Genomic_DNA"/>
</dbReference>
<evidence type="ECO:0000256" key="1">
    <source>
        <dbReference type="SAM" id="MobiDB-lite"/>
    </source>
</evidence>
<feature type="region of interest" description="Disordered" evidence="1">
    <location>
        <begin position="25"/>
        <end position="46"/>
    </location>
</feature>
<dbReference type="AlphaFoldDB" id="A0A839Z1F4"/>
<comment type="caution">
    <text evidence="2">The sequence shown here is derived from an EMBL/GenBank/DDBJ whole genome shotgun (WGS) entry which is preliminary data.</text>
</comment>
<dbReference type="Proteomes" id="UP000533469">
    <property type="component" value="Unassembled WGS sequence"/>
</dbReference>
<organism evidence="2 3">
    <name type="scientific">Ancylobacter tetraedralis</name>
    <dbReference type="NCBI Taxonomy" id="217068"/>
    <lineage>
        <taxon>Bacteria</taxon>
        <taxon>Pseudomonadati</taxon>
        <taxon>Pseudomonadota</taxon>
        <taxon>Alphaproteobacteria</taxon>
        <taxon>Hyphomicrobiales</taxon>
        <taxon>Xanthobacteraceae</taxon>
        <taxon>Ancylobacter</taxon>
    </lineage>
</organism>
<sequence length="119" mass="13439">MAHASVGNRMDRGVLTFKMRPSVDRVRNRLRPAPHPTERDSTGASAMNICTTDRTICDLLQEVAKDDRKHALTIKLRSGDLITAYGPIEVADRFMLCRLHDTNYQGSQLIALDTIEFIR</sequence>
<accession>A0A839Z1F4</accession>
<keyword evidence="3" id="KW-1185">Reference proteome</keyword>
<evidence type="ECO:0000313" key="2">
    <source>
        <dbReference type="EMBL" id="MBB3769502.1"/>
    </source>
</evidence>
<proteinExistence type="predicted"/>
<reference evidence="2 3" key="1">
    <citation type="submission" date="2020-08" db="EMBL/GenBank/DDBJ databases">
        <title>Genomic Encyclopedia of Type Strains, Phase IV (KMG-IV): sequencing the most valuable type-strain genomes for metagenomic binning, comparative biology and taxonomic classification.</title>
        <authorList>
            <person name="Goeker M."/>
        </authorList>
    </citation>
    <scope>NUCLEOTIDE SEQUENCE [LARGE SCALE GENOMIC DNA]</scope>
    <source>
        <strain evidence="2 3">DSM 5895</strain>
    </source>
</reference>
<evidence type="ECO:0000313" key="3">
    <source>
        <dbReference type="Proteomes" id="UP000533469"/>
    </source>
</evidence>
<protein>
    <submittedName>
        <fullName evidence="2">Uncharacterized protein</fullName>
    </submittedName>
</protein>
<gene>
    <name evidence="2" type="ORF">FHS55_000088</name>
</gene>
<dbReference type="RefSeq" id="WP_183187720.1">
    <property type="nucleotide sequence ID" value="NZ_JACICD010000001.1"/>
</dbReference>